<feature type="region of interest" description="Disordered" evidence="1">
    <location>
        <begin position="111"/>
        <end position="134"/>
    </location>
</feature>
<sequence>MGIIIHTTHKKSNDSLELSKEFTEYAGGMQAPSGLAPMMQAMGGIMPPFAWNIQEASNQEDYSTASEQELTVDEKRSLLSDLQSILNSSSVSGSTTSENDQETDLLSALKNAMGNTDESNATDEEISALFDKNR</sequence>
<name>A0ABU0KUL3_9BACL</name>
<dbReference type="EMBL" id="JAUSWA010000004">
    <property type="protein sequence ID" value="MDQ0492974.1"/>
    <property type="molecule type" value="Genomic_DNA"/>
</dbReference>
<evidence type="ECO:0000256" key="1">
    <source>
        <dbReference type="SAM" id="MobiDB-lite"/>
    </source>
</evidence>
<evidence type="ECO:0000313" key="2">
    <source>
        <dbReference type="EMBL" id="MDQ0492974.1"/>
    </source>
</evidence>
<reference evidence="2 3" key="1">
    <citation type="submission" date="2023-07" db="EMBL/GenBank/DDBJ databases">
        <title>Genomic Encyclopedia of Type Strains, Phase IV (KMG-IV): sequencing the most valuable type-strain genomes for metagenomic binning, comparative biology and taxonomic classification.</title>
        <authorList>
            <person name="Goeker M."/>
        </authorList>
    </citation>
    <scope>NUCLEOTIDE SEQUENCE [LARGE SCALE GENOMIC DNA]</scope>
    <source>
        <strain evidence="2 3">DSM 14914</strain>
    </source>
</reference>
<organism evidence="2 3">
    <name type="scientific">Paenibacillus brasilensis</name>
    <dbReference type="NCBI Taxonomy" id="128574"/>
    <lineage>
        <taxon>Bacteria</taxon>
        <taxon>Bacillati</taxon>
        <taxon>Bacillota</taxon>
        <taxon>Bacilli</taxon>
        <taxon>Bacillales</taxon>
        <taxon>Paenibacillaceae</taxon>
        <taxon>Paenibacillus</taxon>
    </lineage>
</organism>
<keyword evidence="3" id="KW-1185">Reference proteome</keyword>
<protein>
    <submittedName>
        <fullName evidence="2">Uncharacterized protein</fullName>
    </submittedName>
</protein>
<accession>A0ABU0KUL3</accession>
<comment type="caution">
    <text evidence="2">The sequence shown here is derived from an EMBL/GenBank/DDBJ whole genome shotgun (WGS) entry which is preliminary data.</text>
</comment>
<gene>
    <name evidence="2" type="ORF">QOZ95_001124</name>
</gene>
<dbReference type="RefSeq" id="WP_167518722.1">
    <property type="nucleotide sequence ID" value="NZ_CP045298.1"/>
</dbReference>
<dbReference type="Proteomes" id="UP001242811">
    <property type="component" value="Unassembled WGS sequence"/>
</dbReference>
<evidence type="ECO:0000313" key="3">
    <source>
        <dbReference type="Proteomes" id="UP001242811"/>
    </source>
</evidence>
<proteinExistence type="predicted"/>